<dbReference type="InterPro" id="IPR011057">
    <property type="entry name" value="Mss4-like_sf"/>
</dbReference>
<proteinExistence type="inferred from homology"/>
<gene>
    <name evidence="5" type="ORF">EHI47_06530</name>
</gene>
<protein>
    <recommendedName>
        <fullName evidence="4">CENP-V/GFA domain-containing protein</fullName>
    </recommendedName>
</protein>
<dbReference type="GO" id="GO:0016846">
    <property type="term" value="F:carbon-sulfur lyase activity"/>
    <property type="evidence" value="ECO:0007669"/>
    <property type="project" value="InterPro"/>
</dbReference>
<dbReference type="SUPFAM" id="SSF51316">
    <property type="entry name" value="Mss4-like"/>
    <property type="match status" value="1"/>
</dbReference>
<dbReference type="EMBL" id="SBHX01000014">
    <property type="protein sequence ID" value="RWX34647.1"/>
    <property type="molecule type" value="Genomic_DNA"/>
</dbReference>
<evidence type="ECO:0000259" key="4">
    <source>
        <dbReference type="Pfam" id="PF04828"/>
    </source>
</evidence>
<evidence type="ECO:0000313" key="6">
    <source>
        <dbReference type="Proteomes" id="UP000283817"/>
    </source>
</evidence>
<dbReference type="InterPro" id="IPR006913">
    <property type="entry name" value="CENP-V/GFA"/>
</dbReference>
<dbReference type="RefSeq" id="WP_128404806.1">
    <property type="nucleotide sequence ID" value="NZ_CP090090.1"/>
</dbReference>
<dbReference type="Gene3D" id="3.90.1590.10">
    <property type="entry name" value="glutathione-dependent formaldehyde- activating enzyme (gfa)"/>
    <property type="match status" value="1"/>
</dbReference>
<sequence>MKSKPTHLTCACGTLRLELRGAPIISAECHCKSCSDAAGRLETLPVPAAIRTIHGGTRYVLYRKDRVSLLAGTENLREFRLGPNASTRRVLASCCNTPVFLEFKGGHWLSLYGNLWKQDELPPLQLRTMTQTAPDRAGVPDDVPSGALATTGFYGRLLTAWIAMGFKAPDIAIKGAIDA</sequence>
<dbReference type="Proteomes" id="UP000283817">
    <property type="component" value="Unassembled WGS sequence"/>
</dbReference>
<reference evidence="5 6" key="1">
    <citation type="submission" date="2019-01" db="EMBL/GenBank/DDBJ databases">
        <title>RHIZO-ID as a novel technology for direct rhizobia identification.</title>
        <authorList>
            <person name="De Meyer S.E."/>
        </authorList>
    </citation>
    <scope>NUCLEOTIDE SEQUENCE [LARGE SCALE GENOMIC DNA]</scope>
    <source>
        <strain evidence="5 6">WSM448</strain>
    </source>
</reference>
<evidence type="ECO:0000256" key="1">
    <source>
        <dbReference type="ARBA" id="ARBA00005495"/>
    </source>
</evidence>
<evidence type="ECO:0000313" key="5">
    <source>
        <dbReference type="EMBL" id="RWX34647.1"/>
    </source>
</evidence>
<comment type="similarity">
    <text evidence="1">Belongs to the Gfa family.</text>
</comment>
<evidence type="ECO:0000256" key="2">
    <source>
        <dbReference type="ARBA" id="ARBA00022723"/>
    </source>
</evidence>
<feature type="domain" description="CENP-V/GFA" evidence="4">
    <location>
        <begin position="8"/>
        <end position="44"/>
    </location>
</feature>
<accession>A0A444I8G3</accession>
<evidence type="ECO:0000256" key="3">
    <source>
        <dbReference type="ARBA" id="ARBA00022833"/>
    </source>
</evidence>
<comment type="caution">
    <text evidence="5">The sequence shown here is derived from an EMBL/GenBank/DDBJ whole genome shotgun (WGS) entry which is preliminary data.</text>
</comment>
<keyword evidence="3" id="KW-0862">Zinc</keyword>
<dbReference type="GO" id="GO:0046872">
    <property type="term" value="F:metal ion binding"/>
    <property type="evidence" value="ECO:0007669"/>
    <property type="project" value="UniProtKB-KW"/>
</dbReference>
<keyword evidence="2" id="KW-0479">Metal-binding</keyword>
<dbReference type="AlphaFoldDB" id="A0A444I8G3"/>
<name>A0A444I8G3_RHILE</name>
<dbReference type="Pfam" id="PF04828">
    <property type="entry name" value="GFA"/>
    <property type="match status" value="1"/>
</dbReference>
<organism evidence="5 6">
    <name type="scientific">Rhizobium leguminosarum</name>
    <dbReference type="NCBI Taxonomy" id="384"/>
    <lineage>
        <taxon>Bacteria</taxon>
        <taxon>Pseudomonadati</taxon>
        <taxon>Pseudomonadota</taxon>
        <taxon>Alphaproteobacteria</taxon>
        <taxon>Hyphomicrobiales</taxon>
        <taxon>Rhizobiaceae</taxon>
        <taxon>Rhizobium/Agrobacterium group</taxon>
        <taxon>Rhizobium</taxon>
    </lineage>
</organism>